<evidence type="ECO:0000313" key="2">
    <source>
        <dbReference type="Proteomes" id="UP000115582"/>
    </source>
</evidence>
<reference evidence="1 2" key="1">
    <citation type="journal article" date="2006" name="J. Virol.">
        <title>Genomic sequence of rhesus cytomegalovirus 180.92: insights into the coding potential of rhesus cytomegalovirus.</title>
        <authorList>
            <person name="Rivailler P."/>
            <person name="Kaur A."/>
            <person name="Johnson R.P."/>
            <person name="Wang F."/>
        </authorList>
    </citation>
    <scope>NUCLEOTIDE SEQUENCE [LARGE SCALE GENOMIC DNA]</scope>
    <source>
        <strain evidence="1">CMV 180.92</strain>
    </source>
</reference>
<evidence type="ECO:0000313" key="1">
    <source>
        <dbReference type="EMBL" id="AAZ80498.1"/>
    </source>
</evidence>
<dbReference type="Proteomes" id="UP000115582">
    <property type="component" value="Segment"/>
</dbReference>
<name>Q2FAX3_RHCM6</name>
<organism evidence="1 2">
    <name type="scientific">Rhesus cytomegalovirus (strain 68-1)</name>
    <name type="common">RhCMV</name>
    <dbReference type="NCBI Taxonomy" id="47929"/>
    <lineage>
        <taxon>Viruses</taxon>
        <taxon>Duplodnaviria</taxon>
        <taxon>Heunggongvirae</taxon>
        <taxon>Peploviricota</taxon>
        <taxon>Herviviricetes</taxon>
        <taxon>Herpesvirales</taxon>
        <taxon>Orthoherpesviridae</taxon>
        <taxon>Betaherpesvirinae</taxon>
        <taxon>Cytomegalovirus</taxon>
        <taxon>Cytomegalovirus macacinebeta3</taxon>
    </lineage>
</organism>
<accession>Q2FAX3</accession>
<protein>
    <submittedName>
        <fullName evidence="1">Rh2.1</fullName>
    </submittedName>
</protein>
<sequence>MRNSGNATIPKTTWNTAFSSQLRRTASTTLSRAAALVAIHPLPALILTATPTTTKTPYPSHLTVTSLPMKPASILHPKMTLILLPPLPRQKPLACDHINSIYFNKYKS</sequence>
<dbReference type="EMBL" id="DQ120516">
    <property type="protein sequence ID" value="AAZ80498.1"/>
    <property type="molecule type" value="Genomic_DNA"/>
</dbReference>
<organismHost>
    <name type="scientific">Macaca mulatta</name>
    <name type="common">Rhesus macaque</name>
    <dbReference type="NCBI Taxonomy" id="9544"/>
</organismHost>
<proteinExistence type="predicted"/>